<dbReference type="GO" id="GO:0008817">
    <property type="term" value="F:corrinoid adenosyltransferase activity"/>
    <property type="evidence" value="ECO:0007669"/>
    <property type="project" value="UniProtKB-EC"/>
</dbReference>
<sequence>MMATGFTWETQNKAADTEAAQGVWQECKRMLQDESIDVVLLMS</sequence>
<organism evidence="11 12">
    <name type="scientific">Vibrio variabilis</name>
    <dbReference type="NCBI Taxonomy" id="990271"/>
    <lineage>
        <taxon>Bacteria</taxon>
        <taxon>Pseudomonadati</taxon>
        <taxon>Pseudomonadota</taxon>
        <taxon>Gammaproteobacteria</taxon>
        <taxon>Vibrionales</taxon>
        <taxon>Vibrionaceae</taxon>
        <taxon>Vibrio</taxon>
    </lineage>
</organism>
<evidence type="ECO:0000256" key="6">
    <source>
        <dbReference type="ARBA" id="ARBA00031529"/>
    </source>
</evidence>
<evidence type="ECO:0000256" key="5">
    <source>
        <dbReference type="ARBA" id="ARBA00024929"/>
    </source>
</evidence>
<dbReference type="SUPFAM" id="SSF52540">
    <property type="entry name" value="P-loop containing nucleoside triphosphate hydrolases"/>
    <property type="match status" value="1"/>
</dbReference>
<accession>A0ABQ0JEK2</accession>
<comment type="similarity">
    <text evidence="2">Belongs to the Cob(I)alamin adenosyltransferase family.</text>
</comment>
<comment type="caution">
    <text evidence="11">The sequence shown here is derived from an EMBL/GenBank/DDBJ whole genome shotgun (WGS) entry which is preliminary data.</text>
</comment>
<comment type="catalytic activity">
    <reaction evidence="10">
        <text>2 cob(II)alamin + reduced [electron-transfer flavoprotein] + 2 ATP = 2 adenosylcob(III)alamin + 2 triphosphate + oxidized [electron-transfer flavoprotein] + 3 H(+)</text>
        <dbReference type="Rhea" id="RHEA:28671"/>
        <dbReference type="Rhea" id="RHEA-COMP:10685"/>
        <dbReference type="Rhea" id="RHEA-COMP:10686"/>
        <dbReference type="ChEBI" id="CHEBI:15378"/>
        <dbReference type="ChEBI" id="CHEBI:16304"/>
        <dbReference type="ChEBI" id="CHEBI:18036"/>
        <dbReference type="ChEBI" id="CHEBI:18408"/>
        <dbReference type="ChEBI" id="CHEBI:30616"/>
        <dbReference type="ChEBI" id="CHEBI:57692"/>
        <dbReference type="ChEBI" id="CHEBI:58307"/>
        <dbReference type="EC" id="2.5.1.17"/>
    </reaction>
</comment>
<evidence type="ECO:0000256" key="3">
    <source>
        <dbReference type="ARBA" id="ARBA00012454"/>
    </source>
</evidence>
<dbReference type="Gene3D" id="3.40.50.300">
    <property type="entry name" value="P-loop containing nucleotide triphosphate hydrolases"/>
    <property type="match status" value="1"/>
</dbReference>
<dbReference type="Proteomes" id="UP000029223">
    <property type="component" value="Unassembled WGS sequence"/>
</dbReference>
<dbReference type="Pfam" id="PF02572">
    <property type="entry name" value="CobA_CobO_BtuR"/>
    <property type="match status" value="1"/>
</dbReference>
<dbReference type="InterPro" id="IPR003724">
    <property type="entry name" value="CblAdoTrfase_CobA"/>
</dbReference>
<dbReference type="InterPro" id="IPR027417">
    <property type="entry name" value="P-loop_NTPase"/>
</dbReference>
<evidence type="ECO:0000256" key="2">
    <source>
        <dbReference type="ARBA" id="ARBA00007487"/>
    </source>
</evidence>
<name>A0ABQ0JEK2_9VIBR</name>
<protein>
    <recommendedName>
        <fullName evidence="3">corrinoid adenosyltransferase</fullName>
        <ecNumber evidence="3">2.5.1.17</ecNumber>
    </recommendedName>
    <alternativeName>
        <fullName evidence="6">Cob(II)alamin adenosyltransferase</fullName>
    </alternativeName>
    <alternativeName>
        <fullName evidence="8">Cob(II)yrinic acid a,c-diamide adenosyltransferase</fullName>
    </alternativeName>
    <alternativeName>
        <fullName evidence="7">Cobinamide/cobalamin adenosyltransferase</fullName>
    </alternativeName>
</protein>
<reference evidence="12" key="1">
    <citation type="submission" date="2014-09" db="EMBL/GenBank/DDBJ databases">
        <title>Vibrio variabilis JCM 19239. (C206) whole genome shotgun sequence.</title>
        <authorList>
            <person name="Sawabe T."/>
            <person name="Meirelles P."/>
            <person name="Nakanishi M."/>
            <person name="Sayaka M."/>
            <person name="Hattori M."/>
            <person name="Ohkuma M."/>
        </authorList>
    </citation>
    <scope>NUCLEOTIDE SEQUENCE [LARGE SCALE GENOMIC DNA]</scope>
    <source>
        <strain evidence="12">JCM 19239</strain>
    </source>
</reference>
<evidence type="ECO:0000256" key="4">
    <source>
        <dbReference type="ARBA" id="ARBA00023244"/>
    </source>
</evidence>
<evidence type="ECO:0000256" key="9">
    <source>
        <dbReference type="ARBA" id="ARBA00048555"/>
    </source>
</evidence>
<evidence type="ECO:0000313" key="11">
    <source>
        <dbReference type="EMBL" id="GAL27190.1"/>
    </source>
</evidence>
<evidence type="ECO:0000256" key="1">
    <source>
        <dbReference type="ARBA" id="ARBA00005121"/>
    </source>
</evidence>
<proteinExistence type="inferred from homology"/>
<keyword evidence="12" id="KW-1185">Reference proteome</keyword>
<keyword evidence="11" id="KW-0808">Transferase</keyword>
<comment type="function">
    <text evidence="5">Required for both de novo synthesis of the corrin ring for the assimilation of exogenous corrinoids. Participates in the adenosylation of a variety of incomplete and complete corrinoids.</text>
</comment>
<evidence type="ECO:0000256" key="8">
    <source>
        <dbReference type="ARBA" id="ARBA00033354"/>
    </source>
</evidence>
<dbReference type="EMBL" id="BBMS01000026">
    <property type="protein sequence ID" value="GAL27190.1"/>
    <property type="molecule type" value="Genomic_DNA"/>
</dbReference>
<comment type="pathway">
    <text evidence="1">Cofactor biosynthesis; adenosylcobalamin biosynthesis; adenosylcobalamin from cob(II)yrinate a,c-diamide: step 2/7.</text>
</comment>
<comment type="catalytic activity">
    <reaction evidence="9">
        <text>2 cob(II)yrinate a,c diamide + reduced [electron-transfer flavoprotein] + 2 ATP = 2 adenosylcob(III)yrinate a,c-diamide + 2 triphosphate + oxidized [electron-transfer flavoprotein] + 3 H(+)</text>
        <dbReference type="Rhea" id="RHEA:11528"/>
        <dbReference type="Rhea" id="RHEA-COMP:10685"/>
        <dbReference type="Rhea" id="RHEA-COMP:10686"/>
        <dbReference type="ChEBI" id="CHEBI:15378"/>
        <dbReference type="ChEBI" id="CHEBI:18036"/>
        <dbReference type="ChEBI" id="CHEBI:30616"/>
        <dbReference type="ChEBI" id="CHEBI:57692"/>
        <dbReference type="ChEBI" id="CHEBI:58307"/>
        <dbReference type="ChEBI" id="CHEBI:58503"/>
        <dbReference type="ChEBI" id="CHEBI:58537"/>
        <dbReference type="EC" id="2.5.1.17"/>
    </reaction>
</comment>
<reference evidence="12" key="2">
    <citation type="submission" date="2014-09" db="EMBL/GenBank/DDBJ databases">
        <authorList>
            <consortium name="NBRP consortium"/>
            <person name="Sawabe T."/>
            <person name="Meirelles P."/>
            <person name="Nakanishi M."/>
            <person name="Sayaka M."/>
            <person name="Hattori M."/>
            <person name="Ohkuma M."/>
        </authorList>
    </citation>
    <scope>NUCLEOTIDE SEQUENCE [LARGE SCALE GENOMIC DNA]</scope>
    <source>
        <strain evidence="12">JCM 19239</strain>
    </source>
</reference>
<evidence type="ECO:0000256" key="10">
    <source>
        <dbReference type="ARBA" id="ARBA00048692"/>
    </source>
</evidence>
<dbReference type="EC" id="2.5.1.17" evidence="3"/>
<keyword evidence="4" id="KW-0627">Porphyrin biosynthesis</keyword>
<gene>
    <name evidence="11" type="ORF">JCM19239_5537</name>
</gene>
<evidence type="ECO:0000313" key="12">
    <source>
        <dbReference type="Proteomes" id="UP000029223"/>
    </source>
</evidence>
<evidence type="ECO:0000256" key="7">
    <source>
        <dbReference type="ARBA" id="ARBA00033334"/>
    </source>
</evidence>